<dbReference type="HOGENOM" id="CLU_116251_0_0_3"/>
<accession>K9WP83</accession>
<dbReference type="AlphaFoldDB" id="K9WP83"/>
<sequence>MASFAQIDRIALSGLQSRYGIGRTAVYTRIQALQIEPLRKGNKAFVTSKQLKLLDELHGLLELGNSMSEALEKMGCQTTQEFDTEQRSTKSPLSSKLFTEQYSEQSLAKGEESSALVTSLAALMQEVTRTQEQMRQEQRQMADLYRSTSDPLAPQRALEDAYQHGWQLSTSQLAQILGLSPKNLGRYQSFERFGFTFTKGGRQGQQATWTVTKEDGGTEKEAP</sequence>
<keyword evidence="3" id="KW-0614">Plasmid</keyword>
<gene>
    <name evidence="3" type="ORF">Mic7113_6421</name>
</gene>
<keyword evidence="4" id="KW-1185">Reference proteome</keyword>
<keyword evidence="1" id="KW-0175">Coiled coil</keyword>
<protein>
    <submittedName>
        <fullName evidence="3">Uncharacterized protein</fullName>
    </submittedName>
</protein>
<evidence type="ECO:0000313" key="3">
    <source>
        <dbReference type="EMBL" id="AFZ22003.1"/>
    </source>
</evidence>
<dbReference type="EMBL" id="CP003631">
    <property type="protein sequence ID" value="AFZ22003.1"/>
    <property type="molecule type" value="Genomic_DNA"/>
</dbReference>
<geneLocation type="plasmid" evidence="3 4">
    <name>pMIC7113.01</name>
</geneLocation>
<proteinExistence type="predicted"/>
<dbReference type="Proteomes" id="UP000010471">
    <property type="component" value="Plasmid pMIC7113.01"/>
</dbReference>
<name>K9WP83_9CYAN</name>
<reference evidence="3 4" key="1">
    <citation type="submission" date="2012-06" db="EMBL/GenBank/DDBJ databases">
        <title>Finished plasmid 1 of genome of Microcoleus sp. PCC 7113.</title>
        <authorList>
            <consortium name="US DOE Joint Genome Institute"/>
            <person name="Gugger M."/>
            <person name="Coursin T."/>
            <person name="Rippka R."/>
            <person name="Tandeau De Marsac N."/>
            <person name="Huntemann M."/>
            <person name="Wei C.-L."/>
            <person name="Han J."/>
            <person name="Detter J.C."/>
            <person name="Han C."/>
            <person name="Tapia R."/>
            <person name="Chen A."/>
            <person name="Kyrpides N."/>
            <person name="Mavromatis K."/>
            <person name="Markowitz V."/>
            <person name="Szeto E."/>
            <person name="Ivanova N."/>
            <person name="Pagani I."/>
            <person name="Pati A."/>
            <person name="Goodwin L."/>
            <person name="Nordberg H.P."/>
            <person name="Cantor M.N."/>
            <person name="Hua S.X."/>
            <person name="Woyke T."/>
            <person name="Kerfeld C.A."/>
        </authorList>
    </citation>
    <scope>NUCLEOTIDE SEQUENCE [LARGE SCALE GENOMIC DNA]</scope>
    <source>
        <strain evidence="3 4">PCC 7113</strain>
        <plasmid evidence="3 4">pMIC7113.01</plasmid>
    </source>
</reference>
<evidence type="ECO:0000313" key="4">
    <source>
        <dbReference type="Proteomes" id="UP000010471"/>
    </source>
</evidence>
<dbReference type="OrthoDB" id="424869at2"/>
<dbReference type="RefSeq" id="WP_015186130.1">
    <property type="nucleotide sequence ID" value="NC_019739.1"/>
</dbReference>
<feature type="coiled-coil region" evidence="1">
    <location>
        <begin position="120"/>
        <end position="147"/>
    </location>
</feature>
<evidence type="ECO:0000256" key="1">
    <source>
        <dbReference type="SAM" id="Coils"/>
    </source>
</evidence>
<feature type="compositionally biased region" description="Basic and acidic residues" evidence="2">
    <location>
        <begin position="212"/>
        <end position="223"/>
    </location>
</feature>
<evidence type="ECO:0000256" key="2">
    <source>
        <dbReference type="SAM" id="MobiDB-lite"/>
    </source>
</evidence>
<organism evidence="3 4">
    <name type="scientific">Allocoleopsis franciscana PCC 7113</name>
    <dbReference type="NCBI Taxonomy" id="1173027"/>
    <lineage>
        <taxon>Bacteria</taxon>
        <taxon>Bacillati</taxon>
        <taxon>Cyanobacteriota</taxon>
        <taxon>Cyanophyceae</taxon>
        <taxon>Coleofasciculales</taxon>
        <taxon>Coleofasciculaceae</taxon>
        <taxon>Allocoleopsis</taxon>
        <taxon>Allocoleopsis franciscana</taxon>
    </lineage>
</organism>
<dbReference type="KEGG" id="mic:Mic7113_6421"/>
<feature type="region of interest" description="Disordered" evidence="2">
    <location>
        <begin position="201"/>
        <end position="223"/>
    </location>
</feature>